<evidence type="ECO:0000313" key="1">
    <source>
        <dbReference type="EMBL" id="WTU72070.1"/>
    </source>
</evidence>
<organism evidence="1">
    <name type="scientific">Streptomyces sp. NBC_00049</name>
    <dbReference type="NCBI Taxonomy" id="2903617"/>
    <lineage>
        <taxon>Bacteria</taxon>
        <taxon>Bacillati</taxon>
        <taxon>Actinomycetota</taxon>
        <taxon>Actinomycetes</taxon>
        <taxon>Kitasatosporales</taxon>
        <taxon>Streptomycetaceae</taxon>
        <taxon>Streptomyces</taxon>
    </lineage>
</organism>
<reference evidence="1" key="1">
    <citation type="submission" date="2022-10" db="EMBL/GenBank/DDBJ databases">
        <title>The complete genomes of actinobacterial strains from the NBC collection.</title>
        <authorList>
            <person name="Joergensen T.S."/>
            <person name="Alvarez Arevalo M."/>
            <person name="Sterndorff E.B."/>
            <person name="Faurdal D."/>
            <person name="Vuksanovic O."/>
            <person name="Mourched A.-S."/>
            <person name="Charusanti P."/>
            <person name="Shaw S."/>
            <person name="Blin K."/>
            <person name="Weber T."/>
        </authorList>
    </citation>
    <scope>NUCLEOTIDE SEQUENCE</scope>
    <source>
        <strain evidence="1">NBC_00049</strain>
    </source>
</reference>
<name>A0AAU2JH77_9ACTN</name>
<gene>
    <name evidence="1" type="ORF">OG327_01285</name>
</gene>
<dbReference type="EMBL" id="CP108264">
    <property type="protein sequence ID" value="WTU72070.1"/>
    <property type="molecule type" value="Genomic_DNA"/>
</dbReference>
<dbReference type="Pfam" id="PF19746">
    <property type="entry name" value="DUF6233"/>
    <property type="match status" value="1"/>
</dbReference>
<dbReference type="InterPro" id="IPR046200">
    <property type="entry name" value="DUF6233"/>
</dbReference>
<dbReference type="AlphaFoldDB" id="A0AAU2JH77"/>
<accession>A0AAU2JH77</accession>
<sequence length="144" mass="16305">MEPQARTAGTSAGRFRPRRKAWSVFAGRDLDWLLPPDVERLRTLERWCQVLLELIRGRIVEIERRDRVTEAARTGPIVTPLTEWKLEHPIGKGARILGHTADCRFASGRTRPVTLEQALDALRQSQVEVCSIRSAARELGITDP</sequence>
<proteinExistence type="predicted"/>
<protein>
    <submittedName>
        <fullName evidence="1">DUF6233 domain-containing protein</fullName>
    </submittedName>
</protein>